<dbReference type="GO" id="GO:0050821">
    <property type="term" value="P:protein stabilization"/>
    <property type="evidence" value="ECO:0007669"/>
    <property type="project" value="TreeGrafter"/>
</dbReference>
<evidence type="ECO:0000256" key="3">
    <source>
        <dbReference type="SAM" id="Phobius"/>
    </source>
</evidence>
<keyword evidence="2" id="KW-0732">Signal</keyword>
<accession>A0A1M5IIC8</accession>
<dbReference type="SUPFAM" id="SSF111384">
    <property type="entry name" value="OmpH-like"/>
    <property type="match status" value="1"/>
</dbReference>
<organism evidence="4 5">
    <name type="scientific">Cnuella takakiae</name>
    <dbReference type="NCBI Taxonomy" id="1302690"/>
    <lineage>
        <taxon>Bacteria</taxon>
        <taxon>Pseudomonadati</taxon>
        <taxon>Bacteroidota</taxon>
        <taxon>Chitinophagia</taxon>
        <taxon>Chitinophagales</taxon>
        <taxon>Chitinophagaceae</taxon>
        <taxon>Cnuella</taxon>
    </lineage>
</organism>
<dbReference type="EMBL" id="FQUO01000024">
    <property type="protein sequence ID" value="SHG28108.1"/>
    <property type="molecule type" value="Genomic_DNA"/>
</dbReference>
<dbReference type="InterPro" id="IPR024930">
    <property type="entry name" value="Skp_dom_sf"/>
</dbReference>
<evidence type="ECO:0000256" key="2">
    <source>
        <dbReference type="ARBA" id="ARBA00022729"/>
    </source>
</evidence>
<dbReference type="PANTHER" id="PTHR35089">
    <property type="entry name" value="CHAPERONE PROTEIN SKP"/>
    <property type="match status" value="1"/>
</dbReference>
<comment type="similarity">
    <text evidence="1">Belongs to the Skp family.</text>
</comment>
<keyword evidence="3" id="KW-0472">Membrane</keyword>
<evidence type="ECO:0000256" key="1">
    <source>
        <dbReference type="ARBA" id="ARBA00009091"/>
    </source>
</evidence>
<dbReference type="InterPro" id="IPR005632">
    <property type="entry name" value="Chaperone_Skp"/>
</dbReference>
<evidence type="ECO:0000313" key="5">
    <source>
        <dbReference type="Proteomes" id="UP000184368"/>
    </source>
</evidence>
<keyword evidence="3" id="KW-1133">Transmembrane helix</keyword>
<keyword evidence="5" id="KW-1185">Reference proteome</keyword>
<name>A0A1M5IIC8_9BACT</name>
<reference evidence="4 5" key="1">
    <citation type="submission" date="2016-11" db="EMBL/GenBank/DDBJ databases">
        <authorList>
            <person name="Jaros S."/>
            <person name="Januszkiewicz K."/>
            <person name="Wedrychowicz H."/>
        </authorList>
    </citation>
    <scope>NUCLEOTIDE SEQUENCE [LARGE SCALE GENOMIC DNA]</scope>
    <source>
        <strain evidence="4 5">DSM 26897</strain>
    </source>
</reference>
<dbReference type="OrthoDB" id="1493259at2"/>
<dbReference type="RefSeq" id="WP_158069948.1">
    <property type="nucleotide sequence ID" value="NZ_FQUO01000024.1"/>
</dbReference>
<feature type="transmembrane region" description="Helical" evidence="3">
    <location>
        <begin position="6"/>
        <end position="24"/>
    </location>
</feature>
<keyword evidence="3" id="KW-0812">Transmembrane</keyword>
<evidence type="ECO:0000313" key="4">
    <source>
        <dbReference type="EMBL" id="SHG28108.1"/>
    </source>
</evidence>
<proteinExistence type="inferred from homology"/>
<sequence>MNRGLLLFNIVLLVLVGVLFYLHFAPAKSESPKAAATKTPENKEFKIAYFEMDSLEASFSMVKDVKSELARKEESINSELARLDKSYREKANMYQGQAATMSQVQSEMATRDMMQLQQNMQSRKASLDQEYQDFYMRKMRDVKTKIEDFLKDYNNKKGYSYIFAYEPGLFYYRDTAYNITADVIKGLNDGYVKKK</sequence>
<dbReference type="STRING" id="1302690.BUE76_10050"/>
<dbReference type="Pfam" id="PF03938">
    <property type="entry name" value="OmpH"/>
    <property type="match status" value="1"/>
</dbReference>
<dbReference type="GO" id="GO:0051082">
    <property type="term" value="F:unfolded protein binding"/>
    <property type="evidence" value="ECO:0007669"/>
    <property type="project" value="InterPro"/>
</dbReference>
<dbReference type="PANTHER" id="PTHR35089:SF1">
    <property type="entry name" value="CHAPERONE PROTEIN SKP"/>
    <property type="match status" value="1"/>
</dbReference>
<dbReference type="AlphaFoldDB" id="A0A1M5IIC8"/>
<protein>
    <submittedName>
        <fullName evidence="4">Periplasmic chaperone for outer membrane proteins Skp</fullName>
    </submittedName>
</protein>
<dbReference type="Gene3D" id="3.30.910.20">
    <property type="entry name" value="Skp domain"/>
    <property type="match status" value="1"/>
</dbReference>
<gene>
    <name evidence="4" type="ORF">SAMN05444008_1245</name>
</gene>
<dbReference type="Proteomes" id="UP000184368">
    <property type="component" value="Unassembled WGS sequence"/>
</dbReference>
<dbReference type="SMART" id="SM00935">
    <property type="entry name" value="OmpH"/>
    <property type="match status" value="1"/>
</dbReference>
<dbReference type="GO" id="GO:0005829">
    <property type="term" value="C:cytosol"/>
    <property type="evidence" value="ECO:0007669"/>
    <property type="project" value="TreeGrafter"/>
</dbReference>